<name>T1AVC5_9ZZZZ</name>
<gene>
    <name evidence="2" type="ORF">B2A_09529</name>
</gene>
<dbReference type="GO" id="GO:0003677">
    <property type="term" value="F:DNA binding"/>
    <property type="evidence" value="ECO:0007669"/>
    <property type="project" value="InterPro"/>
</dbReference>
<dbReference type="Pfam" id="PF05472">
    <property type="entry name" value="Ter"/>
    <property type="match status" value="1"/>
</dbReference>
<dbReference type="InterPro" id="IPR008865">
    <property type="entry name" value="DNA_replication_term_site-bd"/>
</dbReference>
<dbReference type="SUPFAM" id="SSF56596">
    <property type="entry name" value="Replication terminator protein (Tus)"/>
    <property type="match status" value="1"/>
</dbReference>
<dbReference type="EMBL" id="AUZZ01006875">
    <property type="protein sequence ID" value="EQD44669.1"/>
    <property type="molecule type" value="Genomic_DNA"/>
</dbReference>
<feature type="region of interest" description="Disordered" evidence="1">
    <location>
        <begin position="161"/>
        <end position="181"/>
    </location>
</feature>
<reference evidence="2" key="1">
    <citation type="submission" date="2013-08" db="EMBL/GenBank/DDBJ databases">
        <authorList>
            <person name="Mendez C."/>
            <person name="Richter M."/>
            <person name="Ferrer M."/>
            <person name="Sanchez J."/>
        </authorList>
    </citation>
    <scope>NUCLEOTIDE SEQUENCE</scope>
</reference>
<dbReference type="GO" id="GO:0006274">
    <property type="term" value="P:DNA replication termination"/>
    <property type="evidence" value="ECO:0007669"/>
    <property type="project" value="InterPro"/>
</dbReference>
<evidence type="ECO:0000313" key="2">
    <source>
        <dbReference type="EMBL" id="EQD44669.1"/>
    </source>
</evidence>
<dbReference type="InterPro" id="IPR036384">
    <property type="entry name" value="Tus_sf"/>
</dbReference>
<accession>T1AVC5</accession>
<proteinExistence type="predicted"/>
<organism evidence="2">
    <name type="scientific">mine drainage metagenome</name>
    <dbReference type="NCBI Taxonomy" id="410659"/>
    <lineage>
        <taxon>unclassified sequences</taxon>
        <taxon>metagenomes</taxon>
        <taxon>ecological metagenomes</taxon>
    </lineage>
</organism>
<comment type="caution">
    <text evidence="2">The sequence shown here is derived from an EMBL/GenBank/DDBJ whole genome shotgun (WGS) entry which is preliminary data.</text>
</comment>
<feature type="non-terminal residue" evidence="2">
    <location>
        <position position="203"/>
    </location>
</feature>
<protein>
    <submittedName>
        <fullName evidence="2">Uncharacterized protein</fullName>
    </submittedName>
</protein>
<dbReference type="GO" id="GO:0005737">
    <property type="term" value="C:cytoplasm"/>
    <property type="evidence" value="ECO:0007669"/>
    <property type="project" value="InterPro"/>
</dbReference>
<feature type="compositionally biased region" description="Basic and acidic residues" evidence="1">
    <location>
        <begin position="161"/>
        <end position="177"/>
    </location>
</feature>
<dbReference type="AlphaFoldDB" id="T1AVC5"/>
<evidence type="ECO:0000256" key="1">
    <source>
        <dbReference type="SAM" id="MobiDB-lite"/>
    </source>
</evidence>
<sequence>MNGVEAEAVIDRETGERGSRPLREVALEALYARRLHYRQAIRKITVLRESAERIGTPRQVGFSWSRCHTVRRTTREALIEELAQRLTNGIGSVGMLERDLKLLTDLPLHEPLAIKRKAPLTVRANVCWPAHDGQPPVRVSCSAVAPIVMIGEHLPEKFRALDPEPHRKDERGPRNDAELEDTQLLATVPAFRYLREYRKAKHA</sequence>
<reference evidence="2" key="2">
    <citation type="journal article" date="2014" name="ISME J.">
        <title>Microbial stratification in low pH oxic and suboxic macroscopic growths along an acid mine drainage.</title>
        <authorList>
            <person name="Mendez-Garcia C."/>
            <person name="Mesa V."/>
            <person name="Sprenger R.R."/>
            <person name="Richter M."/>
            <person name="Diez M.S."/>
            <person name="Solano J."/>
            <person name="Bargiela R."/>
            <person name="Golyshina O.V."/>
            <person name="Manteca A."/>
            <person name="Ramos J.L."/>
            <person name="Gallego J.R."/>
            <person name="Llorente I."/>
            <person name="Martins Dos Santos V.A."/>
            <person name="Jensen O.N."/>
            <person name="Pelaez A.I."/>
            <person name="Sanchez J."/>
            <person name="Ferrer M."/>
        </authorList>
    </citation>
    <scope>NUCLEOTIDE SEQUENCE</scope>
</reference>